<dbReference type="InterPro" id="IPR001123">
    <property type="entry name" value="LeuE-type"/>
</dbReference>
<feature type="transmembrane region" description="Helical" evidence="6">
    <location>
        <begin position="112"/>
        <end position="133"/>
    </location>
</feature>
<feature type="transmembrane region" description="Helical" evidence="6">
    <location>
        <begin position="6"/>
        <end position="26"/>
    </location>
</feature>
<keyword evidence="5 6" id="KW-0472">Membrane</keyword>
<feature type="transmembrane region" description="Helical" evidence="6">
    <location>
        <begin position="38"/>
        <end position="59"/>
    </location>
</feature>
<protein>
    <submittedName>
        <fullName evidence="7">Lysine transporter LysE</fullName>
    </submittedName>
</protein>
<dbReference type="PANTHER" id="PTHR30086:SF20">
    <property type="entry name" value="ARGININE EXPORTER PROTEIN ARGO-RELATED"/>
    <property type="match status" value="1"/>
</dbReference>
<feature type="transmembrane region" description="Helical" evidence="6">
    <location>
        <begin position="71"/>
        <end position="91"/>
    </location>
</feature>
<evidence type="ECO:0000256" key="1">
    <source>
        <dbReference type="ARBA" id="ARBA00004651"/>
    </source>
</evidence>
<evidence type="ECO:0000256" key="6">
    <source>
        <dbReference type="SAM" id="Phobius"/>
    </source>
</evidence>
<comment type="subcellular location">
    <subcellularLocation>
        <location evidence="1">Cell membrane</location>
        <topology evidence="1">Multi-pass membrane protein</topology>
    </subcellularLocation>
</comment>
<sequence length="202" mass="22001">MFELIHGFIIGLFIGMPFGPIGAIYMRVTLKKGIRYGLMAGIGGTVADATLGAVVIYGVSSISRFLVREHHIIQTVCGIIAIILGITMLFTHEKKKVFLIESDSKIKILLSTFSFAVINPATVISLFIITSTFSAGYLHTRFNNALMVLGIYIGSFLWMALFVGGASALRKWLTEGKKNYANKGIGVLLIISGVFLLISKHI</sequence>
<dbReference type="PANTHER" id="PTHR30086">
    <property type="entry name" value="ARGININE EXPORTER PROTEIN ARGO"/>
    <property type="match status" value="1"/>
</dbReference>
<reference evidence="7 8" key="1">
    <citation type="journal article" date="2024" name="Int. J. Syst. Evol. Microbiol.">
        <title>Clostridium omnivorum sp. nov., isolated from anoxic soil under the treatment of reductive soil disinfestation.</title>
        <authorList>
            <person name="Ueki A."/>
            <person name="Tonouchi A."/>
            <person name="Kaku N."/>
            <person name="Honma S."/>
            <person name="Ueki K."/>
        </authorList>
    </citation>
    <scope>NUCLEOTIDE SEQUENCE [LARGE SCALE GENOMIC DNA]</scope>
    <source>
        <strain evidence="7 8">E14</strain>
    </source>
</reference>
<keyword evidence="8" id="KW-1185">Reference proteome</keyword>
<evidence type="ECO:0000313" key="7">
    <source>
        <dbReference type="EMBL" id="GLC31118.1"/>
    </source>
</evidence>
<dbReference type="Pfam" id="PF01810">
    <property type="entry name" value="LysE"/>
    <property type="match status" value="1"/>
</dbReference>
<keyword evidence="4 6" id="KW-1133">Transmembrane helix</keyword>
<keyword evidence="3 6" id="KW-0812">Transmembrane</keyword>
<comment type="caution">
    <text evidence="7">The sequence shown here is derived from an EMBL/GenBank/DDBJ whole genome shotgun (WGS) entry which is preliminary data.</text>
</comment>
<accession>A0ABQ5N7A9</accession>
<evidence type="ECO:0000256" key="4">
    <source>
        <dbReference type="ARBA" id="ARBA00022989"/>
    </source>
</evidence>
<keyword evidence="2" id="KW-1003">Cell membrane</keyword>
<proteinExistence type="predicted"/>
<dbReference type="Proteomes" id="UP001208567">
    <property type="component" value="Unassembled WGS sequence"/>
</dbReference>
<feature type="transmembrane region" description="Helical" evidence="6">
    <location>
        <begin position="145"/>
        <end position="168"/>
    </location>
</feature>
<dbReference type="RefSeq" id="WP_264850401.1">
    <property type="nucleotide sequence ID" value="NZ_BRXR01000001.1"/>
</dbReference>
<feature type="transmembrane region" description="Helical" evidence="6">
    <location>
        <begin position="180"/>
        <end position="198"/>
    </location>
</feature>
<name>A0ABQ5N7A9_9CLOT</name>
<gene>
    <name evidence="7" type="ORF">bsdE14_25280</name>
</gene>
<evidence type="ECO:0000256" key="5">
    <source>
        <dbReference type="ARBA" id="ARBA00023136"/>
    </source>
</evidence>
<evidence type="ECO:0000256" key="2">
    <source>
        <dbReference type="ARBA" id="ARBA00022475"/>
    </source>
</evidence>
<evidence type="ECO:0000256" key="3">
    <source>
        <dbReference type="ARBA" id="ARBA00022692"/>
    </source>
</evidence>
<evidence type="ECO:0000313" key="8">
    <source>
        <dbReference type="Proteomes" id="UP001208567"/>
    </source>
</evidence>
<organism evidence="7 8">
    <name type="scientific">Clostridium omnivorum</name>
    <dbReference type="NCBI Taxonomy" id="1604902"/>
    <lineage>
        <taxon>Bacteria</taxon>
        <taxon>Bacillati</taxon>
        <taxon>Bacillota</taxon>
        <taxon>Clostridia</taxon>
        <taxon>Eubacteriales</taxon>
        <taxon>Clostridiaceae</taxon>
        <taxon>Clostridium</taxon>
    </lineage>
</organism>
<dbReference type="EMBL" id="BRXR01000001">
    <property type="protein sequence ID" value="GLC31118.1"/>
    <property type="molecule type" value="Genomic_DNA"/>
</dbReference>